<sequence length="996" mass="112887">MNDVIRRLHCTNYEDHLEQYLSKLERIKNPCAWSKSHQLISGWLSMETSPKLFISGKPGTGKSVLTAHMINITKEKVAGHRGVLLYYFCGADPAVDPYSGVRLEASSTTIVMTFLRQILSVYHDSMTGLDEVLDYVLPRKEGMFSEPELRRLVANLLKSFDTVRIIIDIDNCEKHAFQQDGLIPWLLNDITPHARILLVGRQDPHVASLLAGLPTVTLGSDGTTQSDLEAYARHVVQIYMGSNDPEEAQLVEELVRRSENMFQYIFLVQNLKLDPRLYNRERRIQFLNNTPLDIFGMYEYYLAVQLQQFGEPELKRVLEILLQLLTFSPSPVTPLIFLQALQSCPSIKGLKLNPETDKLAIDLARNAAGILFDVRVTTKRVQHLVPVHSTLSEFFLVSGGNQRYHMDGISPETQKELVSLHNAVRETGPESLLELCCKGLRDQDFNRFLRQYQWTADFCRQSIDDTSTRGVQPGISRQQIDRERLQAQLCQDIAFSIQDSLGVEGDWMERQWDSLKKDRKWFENRSADMEDYKDEDTLPLLLRIQISRWHNFVCRSMDEQLKLGQEALSELKTRGWCGYAFRNTIFYLHLTKQKTTSQYPSSSAFEGLILYYLDQLETLLHDLVSDEIPPFFESLPDSSSPAAKSATLICGLERLTRATRELLPTRKSYPRQLLGMIRCLSATGSANLGTEIWANSEQNIPGFDTNNIPEKLIRHTLERVLLYLADAERICFTDLTQFTGVGNLCFCIRQLRQTISHHLLFQTFHPTSTSMQKESLVPKFVERERGFTKLVLLHDAAITVDQDNSQPSAPKTWSIFVGAMFIILGFISSHHTCFIFSLLAAPPDTTHVLMRQTLGWSSMQLAASAGVIGCFCDRARASTMMIGTIPYALGVLLVLISPQTASSPLVVSVDAISTNHLIFLSAAPLLLVSAHEQGFWTTIESIAMLYVIICLLAFAVDRNGMKRLRRDLARISRKPKRRNEDMAGVHGSQTSKRLLL</sequence>
<keyword evidence="3" id="KW-0472">Membrane</keyword>
<dbReference type="SUPFAM" id="SSF52540">
    <property type="entry name" value="P-loop containing nucleoside triphosphate hydrolases"/>
    <property type="match status" value="1"/>
</dbReference>
<dbReference type="InterPro" id="IPR056884">
    <property type="entry name" value="NPHP3-like_N"/>
</dbReference>
<feature type="region of interest" description="Disordered" evidence="2">
    <location>
        <begin position="975"/>
        <end position="996"/>
    </location>
</feature>
<feature type="compositionally biased region" description="Polar residues" evidence="2">
    <location>
        <begin position="987"/>
        <end position="996"/>
    </location>
</feature>
<proteinExistence type="predicted"/>
<evidence type="ECO:0000256" key="2">
    <source>
        <dbReference type="SAM" id="MobiDB-lite"/>
    </source>
</evidence>
<keyword evidence="3" id="KW-1133">Transmembrane helix</keyword>
<evidence type="ECO:0000256" key="1">
    <source>
        <dbReference type="ARBA" id="ARBA00022737"/>
    </source>
</evidence>
<gene>
    <name evidence="5" type="ORF">DFH94DRAFT_725904</name>
</gene>
<organism evidence="5 6">
    <name type="scientific">Russula ochroleuca</name>
    <dbReference type="NCBI Taxonomy" id="152965"/>
    <lineage>
        <taxon>Eukaryota</taxon>
        <taxon>Fungi</taxon>
        <taxon>Dikarya</taxon>
        <taxon>Basidiomycota</taxon>
        <taxon>Agaricomycotina</taxon>
        <taxon>Agaricomycetes</taxon>
        <taxon>Russulales</taxon>
        <taxon>Russulaceae</taxon>
        <taxon>Russula</taxon>
    </lineage>
</organism>
<evidence type="ECO:0000256" key="3">
    <source>
        <dbReference type="SAM" id="Phobius"/>
    </source>
</evidence>
<dbReference type="InterPro" id="IPR027417">
    <property type="entry name" value="P-loop_NTPase"/>
</dbReference>
<keyword evidence="3" id="KW-0812">Transmembrane</keyword>
<dbReference type="Proteomes" id="UP000759537">
    <property type="component" value="Unassembled WGS sequence"/>
</dbReference>
<feature type="transmembrane region" description="Helical" evidence="3">
    <location>
        <begin position="877"/>
        <end position="896"/>
    </location>
</feature>
<keyword evidence="6" id="KW-1185">Reference proteome</keyword>
<evidence type="ECO:0000313" key="5">
    <source>
        <dbReference type="EMBL" id="KAF8483995.1"/>
    </source>
</evidence>
<feature type="transmembrane region" description="Helical" evidence="3">
    <location>
        <begin position="813"/>
        <end position="841"/>
    </location>
</feature>
<feature type="transmembrane region" description="Helical" evidence="3">
    <location>
        <begin position="934"/>
        <end position="956"/>
    </location>
</feature>
<reference evidence="5" key="1">
    <citation type="submission" date="2019-10" db="EMBL/GenBank/DDBJ databases">
        <authorList>
            <consortium name="DOE Joint Genome Institute"/>
            <person name="Kuo A."/>
            <person name="Miyauchi S."/>
            <person name="Kiss E."/>
            <person name="Drula E."/>
            <person name="Kohler A."/>
            <person name="Sanchez-Garcia M."/>
            <person name="Andreopoulos B."/>
            <person name="Barry K.W."/>
            <person name="Bonito G."/>
            <person name="Buee M."/>
            <person name="Carver A."/>
            <person name="Chen C."/>
            <person name="Cichocki N."/>
            <person name="Clum A."/>
            <person name="Culley D."/>
            <person name="Crous P.W."/>
            <person name="Fauchery L."/>
            <person name="Girlanda M."/>
            <person name="Hayes R."/>
            <person name="Keri Z."/>
            <person name="LaButti K."/>
            <person name="Lipzen A."/>
            <person name="Lombard V."/>
            <person name="Magnuson J."/>
            <person name="Maillard F."/>
            <person name="Morin E."/>
            <person name="Murat C."/>
            <person name="Nolan M."/>
            <person name="Ohm R."/>
            <person name="Pangilinan J."/>
            <person name="Pereira M."/>
            <person name="Perotto S."/>
            <person name="Peter M."/>
            <person name="Riley R."/>
            <person name="Sitrit Y."/>
            <person name="Stielow B."/>
            <person name="Szollosi G."/>
            <person name="Zifcakova L."/>
            <person name="Stursova M."/>
            <person name="Spatafora J.W."/>
            <person name="Tedersoo L."/>
            <person name="Vaario L.-M."/>
            <person name="Yamada A."/>
            <person name="Yan M."/>
            <person name="Wang P."/>
            <person name="Xu J."/>
            <person name="Bruns T."/>
            <person name="Baldrian P."/>
            <person name="Vilgalys R."/>
            <person name="Henrissat B."/>
            <person name="Grigoriev I.V."/>
            <person name="Hibbett D."/>
            <person name="Nagy L.G."/>
            <person name="Martin F.M."/>
        </authorList>
    </citation>
    <scope>NUCLEOTIDE SEQUENCE</scope>
    <source>
        <strain evidence="5">Prilba</strain>
    </source>
</reference>
<dbReference type="PANTHER" id="PTHR10039">
    <property type="entry name" value="AMELOGENIN"/>
    <property type="match status" value="1"/>
</dbReference>
<dbReference type="EMBL" id="WHVB01000004">
    <property type="protein sequence ID" value="KAF8483995.1"/>
    <property type="molecule type" value="Genomic_DNA"/>
</dbReference>
<accession>A0A9P5TC36</accession>
<dbReference type="OrthoDB" id="2625791at2759"/>
<name>A0A9P5TC36_9AGAM</name>
<reference evidence="5" key="2">
    <citation type="journal article" date="2020" name="Nat. Commun.">
        <title>Large-scale genome sequencing of mycorrhizal fungi provides insights into the early evolution of symbiotic traits.</title>
        <authorList>
            <person name="Miyauchi S."/>
            <person name="Kiss E."/>
            <person name="Kuo A."/>
            <person name="Drula E."/>
            <person name="Kohler A."/>
            <person name="Sanchez-Garcia M."/>
            <person name="Morin E."/>
            <person name="Andreopoulos B."/>
            <person name="Barry K.W."/>
            <person name="Bonito G."/>
            <person name="Buee M."/>
            <person name="Carver A."/>
            <person name="Chen C."/>
            <person name="Cichocki N."/>
            <person name="Clum A."/>
            <person name="Culley D."/>
            <person name="Crous P.W."/>
            <person name="Fauchery L."/>
            <person name="Girlanda M."/>
            <person name="Hayes R.D."/>
            <person name="Keri Z."/>
            <person name="LaButti K."/>
            <person name="Lipzen A."/>
            <person name="Lombard V."/>
            <person name="Magnuson J."/>
            <person name="Maillard F."/>
            <person name="Murat C."/>
            <person name="Nolan M."/>
            <person name="Ohm R.A."/>
            <person name="Pangilinan J."/>
            <person name="Pereira M.F."/>
            <person name="Perotto S."/>
            <person name="Peter M."/>
            <person name="Pfister S."/>
            <person name="Riley R."/>
            <person name="Sitrit Y."/>
            <person name="Stielow J.B."/>
            <person name="Szollosi G."/>
            <person name="Zifcakova L."/>
            <person name="Stursova M."/>
            <person name="Spatafora J.W."/>
            <person name="Tedersoo L."/>
            <person name="Vaario L.M."/>
            <person name="Yamada A."/>
            <person name="Yan M."/>
            <person name="Wang P."/>
            <person name="Xu J."/>
            <person name="Bruns T."/>
            <person name="Baldrian P."/>
            <person name="Vilgalys R."/>
            <person name="Dunand C."/>
            <person name="Henrissat B."/>
            <person name="Grigoriev I.V."/>
            <person name="Hibbett D."/>
            <person name="Nagy L.G."/>
            <person name="Martin F.M."/>
        </authorList>
    </citation>
    <scope>NUCLEOTIDE SEQUENCE</scope>
    <source>
        <strain evidence="5">Prilba</strain>
    </source>
</reference>
<dbReference type="AlphaFoldDB" id="A0A9P5TC36"/>
<protein>
    <recommendedName>
        <fullName evidence="4">Nephrocystin 3-like N-terminal domain-containing protein</fullName>
    </recommendedName>
</protein>
<dbReference type="Pfam" id="PF24883">
    <property type="entry name" value="NPHP3_N"/>
    <property type="match status" value="1"/>
</dbReference>
<evidence type="ECO:0000259" key="4">
    <source>
        <dbReference type="Pfam" id="PF24883"/>
    </source>
</evidence>
<evidence type="ECO:0000313" key="6">
    <source>
        <dbReference type="Proteomes" id="UP000759537"/>
    </source>
</evidence>
<dbReference type="Gene3D" id="3.40.50.300">
    <property type="entry name" value="P-loop containing nucleotide triphosphate hydrolases"/>
    <property type="match status" value="1"/>
</dbReference>
<keyword evidence="1" id="KW-0677">Repeat</keyword>
<feature type="domain" description="Nephrocystin 3-like N-terminal" evidence="4">
    <location>
        <begin position="31"/>
        <end position="199"/>
    </location>
</feature>
<comment type="caution">
    <text evidence="5">The sequence shown here is derived from an EMBL/GenBank/DDBJ whole genome shotgun (WGS) entry which is preliminary data.</text>
</comment>